<dbReference type="Proteomes" id="UP001279734">
    <property type="component" value="Unassembled WGS sequence"/>
</dbReference>
<evidence type="ECO:0000256" key="1">
    <source>
        <dbReference type="SAM" id="MobiDB-lite"/>
    </source>
</evidence>
<reference evidence="2" key="1">
    <citation type="submission" date="2023-05" db="EMBL/GenBank/DDBJ databases">
        <title>Nepenthes gracilis genome sequencing.</title>
        <authorList>
            <person name="Fukushima K."/>
        </authorList>
    </citation>
    <scope>NUCLEOTIDE SEQUENCE</scope>
    <source>
        <strain evidence="2">SING2019-196</strain>
    </source>
</reference>
<gene>
    <name evidence="2" type="ORF">Nepgr_030882</name>
</gene>
<dbReference type="AlphaFoldDB" id="A0AAD3Y6H6"/>
<dbReference type="EMBL" id="BSYO01000035">
    <property type="protein sequence ID" value="GMH29039.1"/>
    <property type="molecule type" value="Genomic_DNA"/>
</dbReference>
<proteinExistence type="predicted"/>
<keyword evidence="3" id="KW-1185">Reference proteome</keyword>
<comment type="caution">
    <text evidence="2">The sequence shown here is derived from an EMBL/GenBank/DDBJ whole genome shotgun (WGS) entry which is preliminary data.</text>
</comment>
<evidence type="ECO:0000313" key="3">
    <source>
        <dbReference type="Proteomes" id="UP001279734"/>
    </source>
</evidence>
<organism evidence="2 3">
    <name type="scientific">Nepenthes gracilis</name>
    <name type="common">Slender pitcher plant</name>
    <dbReference type="NCBI Taxonomy" id="150966"/>
    <lineage>
        <taxon>Eukaryota</taxon>
        <taxon>Viridiplantae</taxon>
        <taxon>Streptophyta</taxon>
        <taxon>Embryophyta</taxon>
        <taxon>Tracheophyta</taxon>
        <taxon>Spermatophyta</taxon>
        <taxon>Magnoliopsida</taxon>
        <taxon>eudicotyledons</taxon>
        <taxon>Gunneridae</taxon>
        <taxon>Pentapetalae</taxon>
        <taxon>Caryophyllales</taxon>
        <taxon>Nepenthaceae</taxon>
        <taxon>Nepenthes</taxon>
    </lineage>
</organism>
<accession>A0AAD3Y6H6</accession>
<name>A0AAD3Y6H6_NEPGR</name>
<sequence>MVTKRLSKVSAPHHGLKAEAHPSKFGRLKRRSRLREHLAPTQRPNRKASAHLQVPTAPRHRRESPQVNRVVLLPF</sequence>
<feature type="region of interest" description="Disordered" evidence="1">
    <location>
        <begin position="1"/>
        <end position="75"/>
    </location>
</feature>
<feature type="compositionally biased region" description="Basic residues" evidence="1">
    <location>
        <begin position="24"/>
        <end position="34"/>
    </location>
</feature>
<protein>
    <submittedName>
        <fullName evidence="2">Uncharacterized protein</fullName>
    </submittedName>
</protein>
<evidence type="ECO:0000313" key="2">
    <source>
        <dbReference type="EMBL" id="GMH29039.1"/>
    </source>
</evidence>